<evidence type="ECO:0000256" key="3">
    <source>
        <dbReference type="ARBA" id="ARBA00023136"/>
    </source>
</evidence>
<dbReference type="Gene3D" id="1.10.287.950">
    <property type="entry name" value="Methyl-accepting chemotaxis protein"/>
    <property type="match status" value="1"/>
</dbReference>
<proteinExistence type="inferred from homology"/>
<dbReference type="EMBL" id="RXNR01000045">
    <property type="protein sequence ID" value="RTQ90833.1"/>
    <property type="molecule type" value="Genomic_DNA"/>
</dbReference>
<evidence type="ECO:0000256" key="2">
    <source>
        <dbReference type="ARBA" id="ARBA00022475"/>
    </source>
</evidence>
<dbReference type="CDD" id="cd11386">
    <property type="entry name" value="MCP_signal"/>
    <property type="match status" value="1"/>
</dbReference>
<feature type="domain" description="Methyl-accepting transducer" evidence="8">
    <location>
        <begin position="297"/>
        <end position="533"/>
    </location>
</feature>
<dbReference type="Proteomes" id="UP000276349">
    <property type="component" value="Unassembled WGS sequence"/>
</dbReference>
<dbReference type="SUPFAM" id="SSF58104">
    <property type="entry name" value="Methyl-accepting chemotaxis protein (MCP) signaling domain"/>
    <property type="match status" value="1"/>
</dbReference>
<dbReference type="InterPro" id="IPR004090">
    <property type="entry name" value="Chemotax_Me-accpt_rcpt"/>
</dbReference>
<dbReference type="RefSeq" id="WP_126295234.1">
    <property type="nucleotide sequence ID" value="NZ_CP155468.1"/>
</dbReference>
<sequence length="586" mass="63518">MKKKKLEQKHLSMRTKLIMIMVSILLLLGLVTTGLSYYIVKSSNLKNMDQSLYDKGVILSQTINQETLKSVLENPSANNPDALLLTEEMDKINEESESITNLFLITVNGENINAPVLSSSILELGAEYNQDMIAMGLSDDLLARIKEVFETKKATATDIYSDEFGSYKTGLTPILDEDGSVLATYAIDYDVSMVTAKAMSEVLRILFVTILFLVVSSIAVYALLKRKLTPIQQLSQLSKKVAEGNLELEPLPVKSNDEIGLLTSNFNQMIDSLRNVIQSTANVSSRVSNSAKVLSTHMQGATESYNSVAASMQEIASSADIQAQKAKESSATIEEISIGIQRIAMTSNQISESSIRASEEAEKGNISTNKSVEQMNAISKAVNQSASSVKMLGTHSVKIEEIVGIITGIASQTNLLALNAAIEAARAGEAGSGFAVVADEVRKLAEQSEASAREISTLISHIQHDTNESVNVMMHAVDEVNNGLQMINDSEKSFAQILNSIQQVSDQIQDLTATIEEMSAGMQEVTSSVQDMEKFSVLSRENTKSAAETSASQLNAVQKVSDEAQVLSQLSTELMNVVNSFIVKTK</sequence>
<feature type="domain" description="HAMP" evidence="9">
    <location>
        <begin position="225"/>
        <end position="278"/>
    </location>
</feature>
<evidence type="ECO:0000313" key="11">
    <source>
        <dbReference type="Proteomes" id="UP000276349"/>
    </source>
</evidence>
<dbReference type="GO" id="GO:0005886">
    <property type="term" value="C:plasma membrane"/>
    <property type="evidence" value="ECO:0007669"/>
    <property type="project" value="UniProtKB-SubCell"/>
</dbReference>
<dbReference type="PANTHER" id="PTHR32089:SF114">
    <property type="entry name" value="METHYL-ACCEPTING CHEMOTAXIS PROTEIN MCPB"/>
    <property type="match status" value="1"/>
</dbReference>
<gene>
    <name evidence="10" type="ORF">EKG35_14265</name>
</gene>
<comment type="similarity">
    <text evidence="5">Belongs to the methyl-accepting chemotaxis (MCP) protein family.</text>
</comment>
<evidence type="ECO:0000256" key="1">
    <source>
        <dbReference type="ARBA" id="ARBA00004236"/>
    </source>
</evidence>
<dbReference type="SMART" id="SM00283">
    <property type="entry name" value="MA"/>
    <property type="match status" value="1"/>
</dbReference>
<dbReference type="InterPro" id="IPR004089">
    <property type="entry name" value="MCPsignal_dom"/>
</dbReference>
<accession>A0A431UMU4</accession>
<evidence type="ECO:0000256" key="5">
    <source>
        <dbReference type="ARBA" id="ARBA00029447"/>
    </source>
</evidence>
<keyword evidence="3 7" id="KW-0472">Membrane</keyword>
<evidence type="ECO:0000259" key="9">
    <source>
        <dbReference type="PROSITE" id="PS50885"/>
    </source>
</evidence>
<dbReference type="AlphaFoldDB" id="A0A431UMU4"/>
<evidence type="ECO:0000256" key="7">
    <source>
        <dbReference type="SAM" id="Phobius"/>
    </source>
</evidence>
<feature type="transmembrane region" description="Helical" evidence="7">
    <location>
        <begin position="202"/>
        <end position="224"/>
    </location>
</feature>
<keyword evidence="4 6" id="KW-0807">Transducer</keyword>
<dbReference type="SMART" id="SM00304">
    <property type="entry name" value="HAMP"/>
    <property type="match status" value="1"/>
</dbReference>
<dbReference type="PANTHER" id="PTHR32089">
    <property type="entry name" value="METHYL-ACCEPTING CHEMOTAXIS PROTEIN MCPB"/>
    <property type="match status" value="1"/>
</dbReference>
<keyword evidence="7" id="KW-0812">Transmembrane</keyword>
<dbReference type="GO" id="GO:0006935">
    <property type="term" value="P:chemotaxis"/>
    <property type="evidence" value="ECO:0007669"/>
    <property type="project" value="InterPro"/>
</dbReference>
<comment type="subcellular location">
    <subcellularLocation>
        <location evidence="1">Cell membrane</location>
    </subcellularLocation>
</comment>
<dbReference type="GO" id="GO:0007165">
    <property type="term" value="P:signal transduction"/>
    <property type="evidence" value="ECO:0007669"/>
    <property type="project" value="UniProtKB-KW"/>
</dbReference>
<dbReference type="PROSITE" id="PS50885">
    <property type="entry name" value="HAMP"/>
    <property type="match status" value="1"/>
</dbReference>
<keyword evidence="7" id="KW-1133">Transmembrane helix</keyword>
<protein>
    <submittedName>
        <fullName evidence="10">Methyl-accepting chemotaxis protein</fullName>
    </submittedName>
</protein>
<evidence type="ECO:0000259" key="8">
    <source>
        <dbReference type="PROSITE" id="PS50111"/>
    </source>
</evidence>
<keyword evidence="2" id="KW-1003">Cell membrane</keyword>
<organism evidence="10 11">
    <name type="scientific">Lysinibacillus telephonicus</name>
    <dbReference type="NCBI Taxonomy" id="1714840"/>
    <lineage>
        <taxon>Bacteria</taxon>
        <taxon>Bacillati</taxon>
        <taxon>Bacillota</taxon>
        <taxon>Bacilli</taxon>
        <taxon>Bacillales</taxon>
        <taxon>Bacillaceae</taxon>
        <taxon>Lysinibacillus</taxon>
    </lineage>
</organism>
<dbReference type="OrthoDB" id="369835at2"/>
<name>A0A431UMU4_9BACI</name>
<dbReference type="InterPro" id="IPR003660">
    <property type="entry name" value="HAMP_dom"/>
</dbReference>
<evidence type="ECO:0000256" key="6">
    <source>
        <dbReference type="PROSITE-ProRule" id="PRU00284"/>
    </source>
</evidence>
<dbReference type="GO" id="GO:0004888">
    <property type="term" value="F:transmembrane signaling receptor activity"/>
    <property type="evidence" value="ECO:0007669"/>
    <property type="project" value="InterPro"/>
</dbReference>
<dbReference type="PRINTS" id="PR00260">
    <property type="entry name" value="CHEMTRNSDUCR"/>
</dbReference>
<reference evidence="10 11" key="1">
    <citation type="submission" date="2018-12" db="EMBL/GenBank/DDBJ databases">
        <authorList>
            <person name="Yu L."/>
        </authorList>
    </citation>
    <scope>NUCLEOTIDE SEQUENCE [LARGE SCALE GENOMIC DNA]</scope>
    <source>
        <strain evidence="10 11">S5H2222</strain>
    </source>
</reference>
<keyword evidence="11" id="KW-1185">Reference proteome</keyword>
<dbReference type="Pfam" id="PF00015">
    <property type="entry name" value="MCPsignal"/>
    <property type="match status" value="1"/>
</dbReference>
<evidence type="ECO:0000313" key="10">
    <source>
        <dbReference type="EMBL" id="RTQ90833.1"/>
    </source>
</evidence>
<dbReference type="Pfam" id="PF00672">
    <property type="entry name" value="HAMP"/>
    <property type="match status" value="1"/>
</dbReference>
<dbReference type="Gene3D" id="6.10.340.10">
    <property type="match status" value="1"/>
</dbReference>
<dbReference type="CDD" id="cd06225">
    <property type="entry name" value="HAMP"/>
    <property type="match status" value="1"/>
</dbReference>
<dbReference type="PROSITE" id="PS50111">
    <property type="entry name" value="CHEMOTAXIS_TRANSDUC_2"/>
    <property type="match status" value="1"/>
</dbReference>
<comment type="caution">
    <text evidence="10">The sequence shown here is derived from an EMBL/GenBank/DDBJ whole genome shotgun (WGS) entry which is preliminary data.</text>
</comment>
<evidence type="ECO:0000256" key="4">
    <source>
        <dbReference type="ARBA" id="ARBA00023224"/>
    </source>
</evidence>